<protein>
    <submittedName>
        <fullName evidence="1">Uncharacterized protein</fullName>
    </submittedName>
</protein>
<comment type="caution">
    <text evidence="1">The sequence shown here is derived from an EMBL/GenBank/DDBJ whole genome shotgun (WGS) entry which is preliminary data.</text>
</comment>
<dbReference type="AlphaFoldDB" id="A0AAN6NX60"/>
<reference evidence="1" key="1">
    <citation type="journal article" date="2023" name="Mol. Phylogenet. Evol.">
        <title>Genome-scale phylogeny and comparative genomics of the fungal order Sordariales.</title>
        <authorList>
            <person name="Hensen N."/>
            <person name="Bonometti L."/>
            <person name="Westerberg I."/>
            <person name="Brannstrom I.O."/>
            <person name="Guillou S."/>
            <person name="Cros-Aarteil S."/>
            <person name="Calhoun S."/>
            <person name="Haridas S."/>
            <person name="Kuo A."/>
            <person name="Mondo S."/>
            <person name="Pangilinan J."/>
            <person name="Riley R."/>
            <person name="LaButti K."/>
            <person name="Andreopoulos B."/>
            <person name="Lipzen A."/>
            <person name="Chen C."/>
            <person name="Yan M."/>
            <person name="Daum C."/>
            <person name="Ng V."/>
            <person name="Clum A."/>
            <person name="Steindorff A."/>
            <person name="Ohm R.A."/>
            <person name="Martin F."/>
            <person name="Silar P."/>
            <person name="Natvig D.O."/>
            <person name="Lalanne C."/>
            <person name="Gautier V."/>
            <person name="Ament-Velasquez S.L."/>
            <person name="Kruys A."/>
            <person name="Hutchinson M.I."/>
            <person name="Powell A.J."/>
            <person name="Barry K."/>
            <person name="Miller A.N."/>
            <person name="Grigoriev I.V."/>
            <person name="Debuchy R."/>
            <person name="Gladieux P."/>
            <person name="Hiltunen Thoren M."/>
            <person name="Johannesson H."/>
        </authorList>
    </citation>
    <scope>NUCLEOTIDE SEQUENCE</scope>
    <source>
        <strain evidence="1">CBS 626.80</strain>
    </source>
</reference>
<dbReference type="EMBL" id="MU859100">
    <property type="protein sequence ID" value="KAK3953725.1"/>
    <property type="molecule type" value="Genomic_DNA"/>
</dbReference>
<dbReference type="Proteomes" id="UP001303222">
    <property type="component" value="Unassembled WGS sequence"/>
</dbReference>
<accession>A0AAN6NX60</accession>
<evidence type="ECO:0000313" key="2">
    <source>
        <dbReference type="Proteomes" id="UP001303222"/>
    </source>
</evidence>
<organism evidence="1 2">
    <name type="scientific">Pseudoneurospora amorphoporcata</name>
    <dbReference type="NCBI Taxonomy" id="241081"/>
    <lineage>
        <taxon>Eukaryota</taxon>
        <taxon>Fungi</taxon>
        <taxon>Dikarya</taxon>
        <taxon>Ascomycota</taxon>
        <taxon>Pezizomycotina</taxon>
        <taxon>Sordariomycetes</taxon>
        <taxon>Sordariomycetidae</taxon>
        <taxon>Sordariales</taxon>
        <taxon>Sordariaceae</taxon>
        <taxon>Pseudoneurospora</taxon>
    </lineage>
</organism>
<name>A0AAN6NX60_9PEZI</name>
<reference evidence="1" key="2">
    <citation type="submission" date="2023-06" db="EMBL/GenBank/DDBJ databases">
        <authorList>
            <consortium name="Lawrence Berkeley National Laboratory"/>
            <person name="Mondo S.J."/>
            <person name="Hensen N."/>
            <person name="Bonometti L."/>
            <person name="Westerberg I."/>
            <person name="Brannstrom I.O."/>
            <person name="Guillou S."/>
            <person name="Cros-Aarteil S."/>
            <person name="Calhoun S."/>
            <person name="Haridas S."/>
            <person name="Kuo A."/>
            <person name="Pangilinan J."/>
            <person name="Riley R."/>
            <person name="Labutti K."/>
            <person name="Andreopoulos B."/>
            <person name="Lipzen A."/>
            <person name="Chen C."/>
            <person name="Yanf M."/>
            <person name="Daum C."/>
            <person name="Ng V."/>
            <person name="Clum A."/>
            <person name="Steindorff A."/>
            <person name="Ohm R."/>
            <person name="Martin F."/>
            <person name="Silar P."/>
            <person name="Natvig D."/>
            <person name="Lalanne C."/>
            <person name="Gautier V."/>
            <person name="Ament-Velasquez S.L."/>
            <person name="Kruys A."/>
            <person name="Hutchinson M.I."/>
            <person name="Powell A.J."/>
            <person name="Barry K."/>
            <person name="Miller A.N."/>
            <person name="Grigoriev I.V."/>
            <person name="Debuchy R."/>
            <person name="Gladieux P."/>
            <person name="Thoren M.H."/>
            <person name="Johannesson H."/>
        </authorList>
    </citation>
    <scope>NUCLEOTIDE SEQUENCE</scope>
    <source>
        <strain evidence="1">CBS 626.80</strain>
    </source>
</reference>
<gene>
    <name evidence="1" type="ORF">QBC32DRAFT_312648</name>
</gene>
<keyword evidence="2" id="KW-1185">Reference proteome</keyword>
<sequence length="578" mass="65554">MSEPPAITTQLATAMPQMAGGSLNHRDSPCFPPGHAPLERLPNEILAQICDLAVPEQKGTGTVTQHRSFNDRGIRALALASKRMQPIAQEAMYRLIVLDNCEKSVLLLKSLLLFPHNRELVRHLEVRPPVKLLRPEGAEPTRFFDFPLVLDTVYESEECNPQLPSTLLNFLRVEFCRLPREAEWNLGRYPQGGFYSVTRAINHLCGDLKSFKVQIMGQWCGSSCDYTQTQPRFIFQLGSVRQPAIAPNHLRILDLDVASIAIFTNRPRIGRTCRAACPPSVSDLTLRHEDASLSRNFLDSLDDEDIFDDSWDHRAHAPTMDDLFHFIKPCSASLRKLRLLGGFDHAGLMIPSITFGPRAVSGCNWNTILPHFPQLEHLEFSGYGNPCPPDDTHRNTLPDNIYRYGTGKTLRCLAQLPNLRYLKLPLVDLFPLSPTVFPDTARGLRDLIVAEIDWEVPWGTLSSEVLDVYGRLRRDMAQAMEALAQTLESGRGPHHNIEKKLRQAALGAQEIPRNLEKVELYYFVKDTDKNRDPRELWAKSAQYASLDRREIESHEVKMALEGGWFPTKEKTFTWTRGY</sequence>
<evidence type="ECO:0000313" key="1">
    <source>
        <dbReference type="EMBL" id="KAK3953725.1"/>
    </source>
</evidence>
<proteinExistence type="predicted"/>